<gene>
    <name evidence="2" type="ORF">PGTG_19147</name>
</gene>
<dbReference type="VEuPathDB" id="FungiDB:PGTG_19147"/>
<dbReference type="InParanoid" id="E3L9A6"/>
<dbReference type="GeneID" id="10543196"/>
<organism evidence="2 3">
    <name type="scientific">Puccinia graminis f. sp. tritici (strain CRL 75-36-700-3 / race SCCL)</name>
    <name type="common">Black stem rust fungus</name>
    <dbReference type="NCBI Taxonomy" id="418459"/>
    <lineage>
        <taxon>Eukaryota</taxon>
        <taxon>Fungi</taxon>
        <taxon>Dikarya</taxon>
        <taxon>Basidiomycota</taxon>
        <taxon>Pucciniomycotina</taxon>
        <taxon>Pucciniomycetes</taxon>
        <taxon>Pucciniales</taxon>
        <taxon>Pucciniaceae</taxon>
        <taxon>Puccinia</taxon>
    </lineage>
</organism>
<reference evidence="3" key="2">
    <citation type="journal article" date="2011" name="Proc. Natl. Acad. Sci. U.S.A.">
        <title>Obligate biotrophy features unraveled by the genomic analysis of rust fungi.</title>
        <authorList>
            <person name="Duplessis S."/>
            <person name="Cuomo C.A."/>
            <person name="Lin Y.-C."/>
            <person name="Aerts A."/>
            <person name="Tisserant E."/>
            <person name="Veneault-Fourrey C."/>
            <person name="Joly D.L."/>
            <person name="Hacquard S."/>
            <person name="Amselem J."/>
            <person name="Cantarel B.L."/>
            <person name="Chiu R."/>
            <person name="Coutinho P.M."/>
            <person name="Feau N."/>
            <person name="Field M."/>
            <person name="Frey P."/>
            <person name="Gelhaye E."/>
            <person name="Goldberg J."/>
            <person name="Grabherr M.G."/>
            <person name="Kodira C.D."/>
            <person name="Kohler A."/>
            <person name="Kuees U."/>
            <person name="Lindquist E.A."/>
            <person name="Lucas S.M."/>
            <person name="Mago R."/>
            <person name="Mauceli E."/>
            <person name="Morin E."/>
            <person name="Murat C."/>
            <person name="Pangilinan J.L."/>
            <person name="Park R."/>
            <person name="Pearson M."/>
            <person name="Quesneville H."/>
            <person name="Rouhier N."/>
            <person name="Sakthikumar S."/>
            <person name="Salamov A.A."/>
            <person name="Schmutz J."/>
            <person name="Selles B."/>
            <person name="Shapiro H."/>
            <person name="Tanguay P."/>
            <person name="Tuskan G.A."/>
            <person name="Henrissat B."/>
            <person name="Van de Peer Y."/>
            <person name="Rouze P."/>
            <person name="Ellis J.G."/>
            <person name="Dodds P.N."/>
            <person name="Schein J.E."/>
            <person name="Zhong S."/>
            <person name="Hamelin R.C."/>
            <person name="Grigoriev I.V."/>
            <person name="Szabo L.J."/>
            <person name="Martin F."/>
        </authorList>
    </citation>
    <scope>NUCLEOTIDE SEQUENCE [LARGE SCALE GENOMIC DNA]</scope>
    <source>
        <strain evidence="3">CRL 75-36-700-3 / race SCCL</strain>
    </source>
</reference>
<keyword evidence="3" id="KW-1185">Reference proteome</keyword>
<reference key="1">
    <citation type="submission" date="2007-01" db="EMBL/GenBank/DDBJ databases">
        <title>The Genome Sequence of Puccinia graminis f. sp. tritici Strain CRL 75-36-700-3.</title>
        <authorList>
            <consortium name="The Broad Institute Genome Sequencing Platform"/>
            <person name="Birren B."/>
            <person name="Lander E."/>
            <person name="Galagan J."/>
            <person name="Nusbaum C."/>
            <person name="Devon K."/>
            <person name="Cuomo C."/>
            <person name="Jaffe D."/>
            <person name="Butler J."/>
            <person name="Alvarez P."/>
            <person name="Gnerre S."/>
            <person name="Grabherr M."/>
            <person name="Mauceli E."/>
            <person name="Brockman W."/>
            <person name="Young S."/>
            <person name="LaButti K."/>
            <person name="Sykes S."/>
            <person name="DeCaprio D."/>
            <person name="Crawford M."/>
            <person name="Koehrsen M."/>
            <person name="Engels R."/>
            <person name="Montgomery P."/>
            <person name="Pearson M."/>
            <person name="Howarth C."/>
            <person name="Larson L."/>
            <person name="White J."/>
            <person name="Zeng Q."/>
            <person name="Kodira C."/>
            <person name="Yandava C."/>
            <person name="Alvarado L."/>
            <person name="O'Leary S."/>
            <person name="Szabo L."/>
            <person name="Dean R."/>
            <person name="Schein J."/>
        </authorList>
    </citation>
    <scope>NUCLEOTIDE SEQUENCE</scope>
    <source>
        <strain>CRL 75-36-700-3</strain>
    </source>
</reference>
<dbReference type="OrthoDB" id="2505776at2759"/>
<dbReference type="AlphaFoldDB" id="E3L9A6"/>
<protein>
    <submittedName>
        <fullName evidence="2">Uncharacterized protein</fullName>
    </submittedName>
</protein>
<name>E3L9A6_PUCGT</name>
<feature type="compositionally biased region" description="Polar residues" evidence="1">
    <location>
        <begin position="352"/>
        <end position="362"/>
    </location>
</feature>
<evidence type="ECO:0000313" key="2">
    <source>
        <dbReference type="EMBL" id="EFP93131.1"/>
    </source>
</evidence>
<evidence type="ECO:0000256" key="1">
    <source>
        <dbReference type="SAM" id="MobiDB-lite"/>
    </source>
</evidence>
<dbReference type="Proteomes" id="UP000008783">
    <property type="component" value="Unassembled WGS sequence"/>
</dbReference>
<dbReference type="RefSeq" id="XP_003337550.1">
    <property type="nucleotide sequence ID" value="XM_003337502.1"/>
</dbReference>
<dbReference type="OMA" id="WNENTET"/>
<evidence type="ECO:0000313" key="3">
    <source>
        <dbReference type="Proteomes" id="UP000008783"/>
    </source>
</evidence>
<proteinExistence type="predicted"/>
<dbReference type="HOGENOM" id="CLU_748290_0_0_1"/>
<dbReference type="STRING" id="418459.E3L9A6"/>
<feature type="region of interest" description="Disordered" evidence="1">
    <location>
        <begin position="295"/>
        <end position="370"/>
    </location>
</feature>
<accession>E3L9A6</accession>
<sequence length="370" mass="41395">MADNNLISPINQLETLARDLQSLIEKANINPTLIKTICCRECFSLYPPNRDASLFCTYLPYPHEEQCGETLFKQNQSILTWVTWLLSKPDTEKEIQEWAGKVGNQDIFLTDVQNGTAFKTLFSKDQSNSLDLALSLFVNWFNPHGNKIAESVESSGVFAFSCLNLPPSTQNKVSHIGLAGITPDPFSPNTKTINHLLKPWNLVLKSEHISILMVKRSKDATLVAAQLAKDSTSSTESENLLKESGVQWSELNRLSYWNPSDKIVLGDLHNWLEGILQAHFQYLWGFKSITKKESKKRRRSAYAQSRRKQAQLGGATSAMSLEETSENSRLEDSSDESNTDLVLDGGPDGPFFSQNNVTMQSAPPDPTTHQ</sequence>
<dbReference type="KEGG" id="pgr:PGTG_19147"/>
<dbReference type="EMBL" id="DS178383">
    <property type="protein sequence ID" value="EFP93131.1"/>
    <property type="molecule type" value="Genomic_DNA"/>
</dbReference>
<feature type="compositionally biased region" description="Basic residues" evidence="1">
    <location>
        <begin position="295"/>
        <end position="309"/>
    </location>
</feature>